<dbReference type="EMBL" id="JAOPKA010000027">
    <property type="protein sequence ID" value="MCU4744386.1"/>
    <property type="molecule type" value="Genomic_DNA"/>
</dbReference>
<name>A0AAP2Z387_9EURY</name>
<accession>A0AAP2Z387</accession>
<sequence length="171" mass="18071">MSTETDDATETGNSRVNDEDTSGEEAVDDLQASIEETIGAIDEDGEQIKKAIATIVIQDKADAEVVGTLHEEVGSLLRNVTHEHEAVGMFEVAMTLWTELRFIADAMDGGGTEDDDVEESNPSTGRTDGDDVESSAGGTDESSETLENEQGSLLPVGTDESEGPPADPAFH</sequence>
<organism evidence="2 3">
    <name type="scientific">Natronoglomus mannanivorans</name>
    <dbReference type="NCBI Taxonomy" id="2979990"/>
    <lineage>
        <taxon>Archaea</taxon>
        <taxon>Methanobacteriati</taxon>
        <taxon>Methanobacteriota</taxon>
        <taxon>Stenosarchaea group</taxon>
        <taxon>Halobacteria</taxon>
        <taxon>Halobacteriales</taxon>
        <taxon>Natrialbaceae</taxon>
        <taxon>Natronoglomus</taxon>
    </lineage>
</organism>
<reference evidence="2" key="1">
    <citation type="submission" date="2022-09" db="EMBL/GenBank/DDBJ databases">
        <title>Enrichment on poylsaccharides allowed isolation of novel metabolic and taxonomic groups of Haloarchaea.</title>
        <authorList>
            <person name="Sorokin D.Y."/>
            <person name="Elcheninov A.G."/>
            <person name="Khizhniak T.V."/>
            <person name="Kolganova T.V."/>
            <person name="Kublanov I.V."/>
        </authorList>
    </citation>
    <scope>NUCLEOTIDE SEQUENCE</scope>
    <source>
        <strain evidence="2">AArc-xg1-1</strain>
    </source>
</reference>
<gene>
    <name evidence="2" type="ORF">OB960_23725</name>
</gene>
<feature type="compositionally biased region" description="Acidic residues" evidence="1">
    <location>
        <begin position="19"/>
        <end position="28"/>
    </location>
</feature>
<evidence type="ECO:0000313" key="2">
    <source>
        <dbReference type="EMBL" id="MCU4744386.1"/>
    </source>
</evidence>
<dbReference type="AlphaFoldDB" id="A0AAP2Z387"/>
<comment type="caution">
    <text evidence="2">The sequence shown here is derived from an EMBL/GenBank/DDBJ whole genome shotgun (WGS) entry which is preliminary data.</text>
</comment>
<evidence type="ECO:0000313" key="3">
    <source>
        <dbReference type="Proteomes" id="UP001321018"/>
    </source>
</evidence>
<dbReference type="Proteomes" id="UP001321018">
    <property type="component" value="Unassembled WGS sequence"/>
</dbReference>
<evidence type="ECO:0000256" key="1">
    <source>
        <dbReference type="SAM" id="MobiDB-lite"/>
    </source>
</evidence>
<feature type="region of interest" description="Disordered" evidence="1">
    <location>
        <begin position="1"/>
        <end position="29"/>
    </location>
</feature>
<dbReference type="RefSeq" id="WP_338006192.1">
    <property type="nucleotide sequence ID" value="NZ_JAOPKA010000027.1"/>
</dbReference>
<feature type="region of interest" description="Disordered" evidence="1">
    <location>
        <begin position="107"/>
        <end position="171"/>
    </location>
</feature>
<protein>
    <submittedName>
        <fullName evidence="2">Uncharacterized protein</fullName>
    </submittedName>
</protein>
<proteinExistence type="predicted"/>